<feature type="region of interest" description="Disordered" evidence="1">
    <location>
        <begin position="379"/>
        <end position="443"/>
    </location>
</feature>
<keyword evidence="3" id="KW-1185">Reference proteome</keyword>
<feature type="compositionally biased region" description="Acidic residues" evidence="1">
    <location>
        <begin position="411"/>
        <end position="437"/>
    </location>
</feature>
<organism evidence="2 3">
    <name type="scientific">Marasmius tenuissimus</name>
    <dbReference type="NCBI Taxonomy" id="585030"/>
    <lineage>
        <taxon>Eukaryota</taxon>
        <taxon>Fungi</taxon>
        <taxon>Dikarya</taxon>
        <taxon>Basidiomycota</taxon>
        <taxon>Agaricomycotina</taxon>
        <taxon>Agaricomycetes</taxon>
        <taxon>Agaricomycetidae</taxon>
        <taxon>Agaricales</taxon>
        <taxon>Marasmiineae</taxon>
        <taxon>Marasmiaceae</taxon>
        <taxon>Marasmius</taxon>
    </lineage>
</organism>
<evidence type="ECO:0000313" key="2">
    <source>
        <dbReference type="EMBL" id="KAL0061715.1"/>
    </source>
</evidence>
<reference evidence="2 3" key="1">
    <citation type="submission" date="2024-05" db="EMBL/GenBank/DDBJ databases">
        <title>A draft genome resource for the thread blight pathogen Marasmius tenuissimus strain MS-2.</title>
        <authorList>
            <person name="Yulfo-Soto G.E."/>
            <person name="Baruah I.K."/>
            <person name="Amoako-Attah I."/>
            <person name="Bukari Y."/>
            <person name="Meinhardt L.W."/>
            <person name="Bailey B.A."/>
            <person name="Cohen S.P."/>
        </authorList>
    </citation>
    <scope>NUCLEOTIDE SEQUENCE [LARGE SCALE GENOMIC DNA]</scope>
    <source>
        <strain evidence="2 3">MS-2</strain>
    </source>
</reference>
<feature type="region of interest" description="Disordered" evidence="1">
    <location>
        <begin position="468"/>
        <end position="617"/>
    </location>
</feature>
<dbReference type="EMBL" id="JBBXMP010000125">
    <property type="protein sequence ID" value="KAL0061715.1"/>
    <property type="molecule type" value="Genomic_DNA"/>
</dbReference>
<feature type="region of interest" description="Disordered" evidence="1">
    <location>
        <begin position="1"/>
        <end position="68"/>
    </location>
</feature>
<feature type="compositionally biased region" description="Low complexity" evidence="1">
    <location>
        <begin position="1"/>
        <end position="22"/>
    </location>
</feature>
<comment type="caution">
    <text evidence="2">The sequence shown here is derived from an EMBL/GenBank/DDBJ whole genome shotgun (WGS) entry which is preliminary data.</text>
</comment>
<accession>A0ABR2ZKF7</accession>
<gene>
    <name evidence="2" type="ORF">AAF712_011432</name>
</gene>
<sequence length="664" mass="72229">MARTKSPAKAAAAKATTAKAPSHTVKNLTIKRSAITPRRRKAKPKPPPLTPEQRKAANEARAKKKAEIEDDVREWLADAKKKAEKWAEQYGSTERFFLDMMFQNGVHLTSPRKTNPYNAFKYFKSRENREAGGVPMNVEALDDLYGDEYDALTDEEKVDMVTQYEAEVSKEEREKIKVLFPSARARAQDVANVIANISAMLDALALRVGIEAMFIIVRNHGDPFMAPTFGWTNEKLRDYMPLAVTGGWDTETVGTHCEGFAIAGCDTSKMATSKRAWGLLLRNEIKLVIDRKLSEVLGVRNPTMEYINFDKKMTYDRGIVCEGWPLEKFAKPSDLGSAPELLERLRNAWLDGSCCFRKLSPEEHSEWRKAYDAKVKTGVIQPKKRRTQKDAGTKRKKPAGESKKAAVVDSENVDDGDDTQSGEDEEDGVQTDEDEVDGVQSAGDEAQAVVEAEGFGVGEAVGEAAAAGDWENVDIEMGGATEELGTAGQSSVKASKTKKKDGKSGAKITKKEKKAAAAASKARKEAAVKKGKSNNIATHPDPPVKERPKPQKRAKAAVSTNADPTVPLDSPSNIPPSTDPLGPPPASTSVATSTPTVHSPGPSSMPSRGTTAVAELSEEDARLKALGESLKPRGIDGCNIQLIRSDTRERRKPNFFAAGADYGS</sequence>
<feature type="compositionally biased region" description="Polar residues" evidence="1">
    <location>
        <begin position="601"/>
        <end position="610"/>
    </location>
</feature>
<feature type="compositionally biased region" description="Basic and acidic residues" evidence="1">
    <location>
        <begin position="388"/>
        <end position="406"/>
    </location>
</feature>
<feature type="compositionally biased region" description="Basic and acidic residues" evidence="1">
    <location>
        <begin position="52"/>
        <end position="68"/>
    </location>
</feature>
<evidence type="ECO:0000313" key="3">
    <source>
        <dbReference type="Proteomes" id="UP001437256"/>
    </source>
</evidence>
<proteinExistence type="predicted"/>
<dbReference type="Proteomes" id="UP001437256">
    <property type="component" value="Unassembled WGS sequence"/>
</dbReference>
<feature type="compositionally biased region" description="Low complexity" evidence="1">
    <location>
        <begin position="587"/>
        <end position="600"/>
    </location>
</feature>
<feature type="compositionally biased region" description="Pro residues" evidence="1">
    <location>
        <begin position="573"/>
        <end position="586"/>
    </location>
</feature>
<protein>
    <submittedName>
        <fullName evidence="2">Uncharacterized protein</fullName>
    </submittedName>
</protein>
<name>A0ABR2ZKF7_9AGAR</name>
<evidence type="ECO:0000256" key="1">
    <source>
        <dbReference type="SAM" id="MobiDB-lite"/>
    </source>
</evidence>